<proteinExistence type="predicted"/>
<keyword evidence="3" id="KW-1185">Reference proteome</keyword>
<evidence type="ECO:0000256" key="1">
    <source>
        <dbReference type="SAM" id="Phobius"/>
    </source>
</evidence>
<keyword evidence="1" id="KW-1133">Transmembrane helix</keyword>
<sequence>MSLTHVYFSSKPDGTRENYLEYKSITKERDSVQNLLLLQLSNGIINKEEFIKIFHNKSDIYIDKIKKCNKEKRIIINNFKFNGRKSFHYWLFIFGLSFSFFFLAMRYSYRIVIDHKNKYLKKSLALEASAWMAVSLFWVAHSVFVKNADLPTPMYASVMFGICLLLGLSIFYFIKFLTNRKEHTLKSYKTSIVNLIQLIGEIRVDHYFKMSAKAMTKENKEIISKDSEVMDKKIFSTLEKVADGK</sequence>
<organism evidence="2 3">
    <name type="scientific">Kordia antarctica</name>
    <dbReference type="NCBI Taxonomy" id="1218801"/>
    <lineage>
        <taxon>Bacteria</taxon>
        <taxon>Pseudomonadati</taxon>
        <taxon>Bacteroidota</taxon>
        <taxon>Flavobacteriia</taxon>
        <taxon>Flavobacteriales</taxon>
        <taxon>Flavobacteriaceae</taxon>
        <taxon>Kordia</taxon>
    </lineage>
</organism>
<feature type="transmembrane region" description="Helical" evidence="1">
    <location>
        <begin position="124"/>
        <end position="144"/>
    </location>
</feature>
<feature type="transmembrane region" description="Helical" evidence="1">
    <location>
        <begin position="156"/>
        <end position="177"/>
    </location>
</feature>
<keyword evidence="1" id="KW-0812">Transmembrane</keyword>
<reference evidence="2 3" key="1">
    <citation type="journal article" date="2013" name="Int. J. Syst. Evol. Microbiol.">
        <title>Kordia antarctica sp. nov., isolated from Antarctic seawater.</title>
        <authorList>
            <person name="Baek K."/>
            <person name="Choi A."/>
            <person name="Kang I."/>
            <person name="Lee K."/>
            <person name="Cho J.C."/>
        </authorList>
    </citation>
    <scope>NUCLEOTIDE SEQUENCE [LARGE SCALE GENOMIC DNA]</scope>
    <source>
        <strain evidence="2 3">IMCC3317</strain>
    </source>
</reference>
<evidence type="ECO:0000313" key="2">
    <source>
        <dbReference type="EMBL" id="QHI38673.1"/>
    </source>
</evidence>
<dbReference type="Proteomes" id="UP000464657">
    <property type="component" value="Chromosome"/>
</dbReference>
<keyword evidence="1" id="KW-0472">Membrane</keyword>
<protein>
    <submittedName>
        <fullName evidence="2">Uncharacterized protein</fullName>
    </submittedName>
</protein>
<evidence type="ECO:0000313" key="3">
    <source>
        <dbReference type="Proteomes" id="UP000464657"/>
    </source>
</evidence>
<dbReference type="EMBL" id="CP019288">
    <property type="protein sequence ID" value="QHI38673.1"/>
    <property type="molecule type" value="Genomic_DNA"/>
</dbReference>
<feature type="transmembrane region" description="Helical" evidence="1">
    <location>
        <begin position="87"/>
        <end position="104"/>
    </location>
</feature>
<accession>A0A7L4ZPK1</accession>
<gene>
    <name evidence="2" type="ORF">IMCC3317_40670</name>
</gene>
<name>A0A7L4ZPK1_9FLAO</name>
<dbReference type="KEGG" id="kan:IMCC3317_40670"/>
<dbReference type="AlphaFoldDB" id="A0A7L4ZPK1"/>